<dbReference type="EMBL" id="BARU01038353">
    <property type="protein sequence ID" value="GAH83753.1"/>
    <property type="molecule type" value="Genomic_DNA"/>
</dbReference>
<evidence type="ECO:0000256" key="3">
    <source>
        <dbReference type="ARBA" id="ARBA00022478"/>
    </source>
</evidence>
<evidence type="ECO:0000313" key="11">
    <source>
        <dbReference type="EMBL" id="GAH83753.1"/>
    </source>
</evidence>
<dbReference type="GO" id="GO:0032549">
    <property type="term" value="F:ribonucleoside binding"/>
    <property type="evidence" value="ECO:0007669"/>
    <property type="project" value="InterPro"/>
</dbReference>
<keyword evidence="8" id="KW-0804">Transcription</keyword>
<dbReference type="Pfam" id="PF00562">
    <property type="entry name" value="RNA_pol_Rpb2_6"/>
    <property type="match status" value="1"/>
</dbReference>
<proteinExistence type="inferred from homology"/>
<dbReference type="PANTHER" id="PTHR20856">
    <property type="entry name" value="DNA-DIRECTED RNA POLYMERASE I SUBUNIT 2"/>
    <property type="match status" value="1"/>
</dbReference>
<dbReference type="Pfam" id="PF04560">
    <property type="entry name" value="RNA_pol_Rpb2_7"/>
    <property type="match status" value="1"/>
</dbReference>
<feature type="non-terminal residue" evidence="11">
    <location>
        <position position="1"/>
    </location>
</feature>
<protein>
    <recommendedName>
        <fullName evidence="2">DNA-directed RNA polymerase</fullName>
        <ecNumber evidence="2">2.7.7.6</ecNumber>
    </recommendedName>
</protein>
<dbReference type="GO" id="GO:0000428">
    <property type="term" value="C:DNA-directed RNA polymerase complex"/>
    <property type="evidence" value="ECO:0007669"/>
    <property type="project" value="UniProtKB-KW"/>
</dbReference>
<dbReference type="EC" id="2.7.7.6" evidence="2"/>
<dbReference type="AlphaFoldDB" id="X1KP10"/>
<gene>
    <name evidence="11" type="ORF">S03H2_59633</name>
</gene>
<reference evidence="11" key="1">
    <citation type="journal article" date="2014" name="Front. Microbiol.">
        <title>High frequency of phylogenetically diverse reductive dehalogenase-homologous genes in deep subseafloor sedimentary metagenomes.</title>
        <authorList>
            <person name="Kawai M."/>
            <person name="Futagami T."/>
            <person name="Toyoda A."/>
            <person name="Takaki Y."/>
            <person name="Nishi S."/>
            <person name="Hori S."/>
            <person name="Arai W."/>
            <person name="Tsubouchi T."/>
            <person name="Morono Y."/>
            <person name="Uchiyama I."/>
            <person name="Ito T."/>
            <person name="Fujiyama A."/>
            <person name="Inagaki F."/>
            <person name="Takami H."/>
        </authorList>
    </citation>
    <scope>NUCLEOTIDE SEQUENCE</scope>
    <source>
        <strain evidence="11">Expedition CK06-06</strain>
    </source>
</reference>
<accession>X1KP10</accession>
<keyword evidence="7" id="KW-0862">Zinc</keyword>
<dbReference type="GO" id="GO:0003899">
    <property type="term" value="F:DNA-directed RNA polymerase activity"/>
    <property type="evidence" value="ECO:0007669"/>
    <property type="project" value="UniProtKB-EC"/>
</dbReference>
<evidence type="ECO:0000256" key="5">
    <source>
        <dbReference type="ARBA" id="ARBA00022695"/>
    </source>
</evidence>
<dbReference type="GO" id="GO:0003677">
    <property type="term" value="F:DNA binding"/>
    <property type="evidence" value="ECO:0007669"/>
    <property type="project" value="InterPro"/>
</dbReference>
<evidence type="ECO:0000256" key="2">
    <source>
        <dbReference type="ARBA" id="ARBA00012418"/>
    </source>
</evidence>
<keyword evidence="4" id="KW-0808">Transferase</keyword>
<dbReference type="FunFam" id="3.90.1800.10:FF:000002">
    <property type="entry name" value="DNA-directed RNA polymerase subunit beta"/>
    <property type="match status" value="1"/>
</dbReference>
<comment type="similarity">
    <text evidence="1">Belongs to the RNA polymerase beta chain family.</text>
</comment>
<feature type="domain" description="RNA polymerase Rpb2" evidence="10">
    <location>
        <begin position="76"/>
        <end position="167"/>
    </location>
</feature>
<dbReference type="InterPro" id="IPR037033">
    <property type="entry name" value="DNA-dir_RNAP_su2_hyb_sf"/>
</dbReference>
<evidence type="ECO:0000256" key="8">
    <source>
        <dbReference type="ARBA" id="ARBA00023163"/>
    </source>
</evidence>
<keyword evidence="6" id="KW-0479">Metal-binding</keyword>
<dbReference type="GO" id="GO:0046872">
    <property type="term" value="F:metal ion binding"/>
    <property type="evidence" value="ECO:0007669"/>
    <property type="project" value="UniProtKB-KW"/>
</dbReference>
<evidence type="ECO:0000256" key="1">
    <source>
        <dbReference type="ARBA" id="ARBA00006835"/>
    </source>
</evidence>
<name>X1KP10_9ZZZZ</name>
<dbReference type="SUPFAM" id="SSF64484">
    <property type="entry name" value="beta and beta-prime subunits of DNA dependent RNA-polymerase"/>
    <property type="match status" value="1"/>
</dbReference>
<dbReference type="InterPro" id="IPR007641">
    <property type="entry name" value="RNA_pol_Rpb2_7"/>
</dbReference>
<sequence length="171" mass="19332">DITKLQDQLVEAGFEFNGREVMYNGITGEKYEAGIYCAPIYYQKLYHLVADKLHARARGPVQILTRQPTEGRAREGGLRFGEMERDCLVGHGSALLLKERLLDESDRTVILVCEKCGLLAVYDRNKDKRYCPICGQGTVISKVVCSYAFKLLLQEMMSLGLAPRLKLKEKI</sequence>
<evidence type="ECO:0000256" key="4">
    <source>
        <dbReference type="ARBA" id="ARBA00022679"/>
    </source>
</evidence>
<dbReference type="Gene3D" id="3.90.1800.10">
    <property type="entry name" value="RNA polymerase alpha subunit dimerisation domain"/>
    <property type="match status" value="1"/>
</dbReference>
<dbReference type="GO" id="GO:0006351">
    <property type="term" value="P:DNA-templated transcription"/>
    <property type="evidence" value="ECO:0007669"/>
    <property type="project" value="InterPro"/>
</dbReference>
<organism evidence="11">
    <name type="scientific">marine sediment metagenome</name>
    <dbReference type="NCBI Taxonomy" id="412755"/>
    <lineage>
        <taxon>unclassified sequences</taxon>
        <taxon>metagenomes</taxon>
        <taxon>ecological metagenomes</taxon>
    </lineage>
</organism>
<comment type="caution">
    <text evidence="11">The sequence shown here is derived from an EMBL/GenBank/DDBJ whole genome shotgun (WGS) entry which is preliminary data.</text>
</comment>
<evidence type="ECO:0000256" key="7">
    <source>
        <dbReference type="ARBA" id="ARBA00022833"/>
    </source>
</evidence>
<feature type="domain" description="DNA-directed RNA polymerase subunit 2 hybrid-binding" evidence="9">
    <location>
        <begin position="3"/>
        <end position="74"/>
    </location>
</feature>
<keyword evidence="5" id="KW-0548">Nucleotidyltransferase</keyword>
<dbReference type="InterPro" id="IPR007120">
    <property type="entry name" value="DNA-dir_RNAP_su2_dom"/>
</dbReference>
<keyword evidence="3" id="KW-0240">DNA-directed RNA polymerase</keyword>
<evidence type="ECO:0000256" key="6">
    <source>
        <dbReference type="ARBA" id="ARBA00022723"/>
    </source>
</evidence>
<dbReference type="Gene3D" id="2.40.270.10">
    <property type="entry name" value="DNA-directed RNA polymerase, subunit 2, domain 6"/>
    <property type="match status" value="1"/>
</dbReference>
<dbReference type="InterPro" id="IPR015712">
    <property type="entry name" value="DNA-dir_RNA_pol_su2"/>
</dbReference>
<evidence type="ECO:0000259" key="9">
    <source>
        <dbReference type="Pfam" id="PF00562"/>
    </source>
</evidence>
<evidence type="ECO:0000259" key="10">
    <source>
        <dbReference type="Pfam" id="PF04560"/>
    </source>
</evidence>